<name>A0A2A9EL36_9MICO</name>
<dbReference type="SUPFAM" id="SSF74650">
    <property type="entry name" value="Galactose mutarotase-like"/>
    <property type="match status" value="1"/>
</dbReference>
<keyword evidence="2" id="KW-0326">Glycosidase</keyword>
<dbReference type="PIRSF" id="PIRSF036289">
    <property type="entry name" value="Glycosyl_hydrolase_malt_phosph"/>
    <property type="match status" value="1"/>
</dbReference>
<dbReference type="Proteomes" id="UP000222106">
    <property type="component" value="Unassembled WGS sequence"/>
</dbReference>
<comment type="caution">
    <text evidence="8">The sequence shown here is derived from an EMBL/GenBank/DDBJ whole genome shotgun (WGS) entry which is preliminary data.</text>
</comment>
<dbReference type="AlphaFoldDB" id="A0A2A9EL36"/>
<proteinExistence type="inferred from homology"/>
<evidence type="ECO:0000313" key="8">
    <source>
        <dbReference type="EMBL" id="PFG39503.1"/>
    </source>
</evidence>
<evidence type="ECO:0000256" key="1">
    <source>
        <dbReference type="ARBA" id="ARBA00006768"/>
    </source>
</evidence>
<dbReference type="GO" id="GO:0016757">
    <property type="term" value="F:glycosyltransferase activity"/>
    <property type="evidence" value="ECO:0007669"/>
    <property type="project" value="UniProtKB-ARBA"/>
</dbReference>
<dbReference type="GO" id="GO:0030246">
    <property type="term" value="F:carbohydrate binding"/>
    <property type="evidence" value="ECO:0007669"/>
    <property type="project" value="InterPro"/>
</dbReference>
<dbReference type="Gene3D" id="2.60.420.10">
    <property type="entry name" value="Maltose phosphorylase, domain 3"/>
    <property type="match status" value="1"/>
</dbReference>
<evidence type="ECO:0000259" key="5">
    <source>
        <dbReference type="Pfam" id="PF03632"/>
    </source>
</evidence>
<evidence type="ECO:0000256" key="4">
    <source>
        <dbReference type="PIRSR" id="PIRSR036289-51"/>
    </source>
</evidence>
<reference evidence="8 9" key="1">
    <citation type="submission" date="2017-10" db="EMBL/GenBank/DDBJ databases">
        <title>Sequencing the genomes of 1000 actinobacteria strains.</title>
        <authorList>
            <person name="Klenk H.-P."/>
        </authorList>
    </citation>
    <scope>NUCLEOTIDE SEQUENCE [LARGE SCALE GENOMIC DNA]</scope>
    <source>
        <strain evidence="8 9">DSM 21838</strain>
    </source>
</reference>
<evidence type="ECO:0000259" key="6">
    <source>
        <dbReference type="Pfam" id="PF03633"/>
    </source>
</evidence>
<feature type="domain" description="Glycoside hydrolase family 65 N-terminal" evidence="7">
    <location>
        <begin position="23"/>
        <end position="284"/>
    </location>
</feature>
<dbReference type="InterPro" id="IPR011013">
    <property type="entry name" value="Gal_mutarotase_sf_dom"/>
</dbReference>
<evidence type="ECO:0000259" key="7">
    <source>
        <dbReference type="Pfam" id="PF03636"/>
    </source>
</evidence>
<dbReference type="Pfam" id="PF03632">
    <property type="entry name" value="Glyco_hydro_65m"/>
    <property type="match status" value="1"/>
</dbReference>
<sequence length="796" mass="89978">MLRRDMAVLPEHIYPRDPWRLVERAYDERFADRAETIFSLGNGYLGVRGIQDEGRPSLGPGTFINGFYETWPMVQPEPVYGLPSVGQTMVNVPDAAPLALYVDDEPFLLSAARIRDYSRVLDMRTGTLVRELVWSTPSGKHVHLRSQRLISWEHRHLLALRYEITLLNHPAPVVVSSLLLNHQDRPQPAPAHGRGLLDPRLGKVFTHRVLNLERHREEGARLLLSYRTSRSRLSLGVGVDHVIDLPYEYRLSSAVEADRSEVVVEADARPGVPLRITKFAAYHTAAESPSEELIERCARTLDHAKRDGFEALLATQQAQVDRFWERADVQVEARRDSGQLQQALRWNLFQVGQATWRAEGTGVPAKGLTGQAYDGHYFWDTEIYLLPFLCYTQPRIVRNLLRFRYAQLPQARARARVLDLEGATYPWRTINGEEASSYYQAATAQFHINGDIAYAIRRYVDVRGDVGFLAEAGAEMLVETARSWADLGFLGEDGRFHIHGVTGPDEYTTVVNDNTYTNLVAQLNMQYAASVVESLRKDRPQDYVTLVDRTHLRESEVETWRSAADAMAVPYDVERGVHPQDDVFLSRQRWDLASTPAENFPLLLHYHPLVIYRYQIIKQADVVLAMFLLGDQFTAEQRKRNYDYYEPLTTGDSSLSASVHAIMAAETGEEEAALDYFRYALMIDLADVAGDVSDGVHIACAASTWMTLAYGFAGMQDFHGKLSFDPRLPTGWTRLSLPLRFHDRQLRVDLTHEGETYSLVEGEPVELTIRGRRHVLAPGCPVVIPTTAHRVGTAAS</sequence>
<comment type="similarity">
    <text evidence="1">Belongs to the glycosyl hydrolase 65 family.</text>
</comment>
<dbReference type="PANTHER" id="PTHR11051:SF13">
    <property type="entry name" value="GLYCOSYL TRANSFERASE"/>
    <property type="match status" value="1"/>
</dbReference>
<feature type="binding site" evidence="4">
    <location>
        <begin position="618"/>
        <end position="619"/>
    </location>
    <ligand>
        <name>substrate</name>
    </ligand>
</feature>
<dbReference type="Gene3D" id="2.70.98.40">
    <property type="entry name" value="Glycoside hydrolase, family 65, N-terminal domain"/>
    <property type="match status" value="1"/>
</dbReference>
<feature type="active site" description="Proton donor" evidence="3">
    <location>
        <position position="506"/>
    </location>
</feature>
<feature type="domain" description="Glycoside hydrolase family 65 C-terminal" evidence="6">
    <location>
        <begin position="715"/>
        <end position="776"/>
    </location>
</feature>
<dbReference type="InterPro" id="IPR005196">
    <property type="entry name" value="Glyco_hydro_65_N"/>
</dbReference>
<organism evidence="8 9">
    <name type="scientific">Georgenia soli</name>
    <dbReference type="NCBI Taxonomy" id="638953"/>
    <lineage>
        <taxon>Bacteria</taxon>
        <taxon>Bacillati</taxon>
        <taxon>Actinomycetota</taxon>
        <taxon>Actinomycetes</taxon>
        <taxon>Micrococcales</taxon>
        <taxon>Bogoriellaceae</taxon>
        <taxon>Georgenia</taxon>
    </lineage>
</organism>
<dbReference type="InterPro" id="IPR012341">
    <property type="entry name" value="6hp_glycosidase-like_sf"/>
</dbReference>
<protein>
    <submittedName>
        <fullName evidence="8">Alpha,alpha-trehalose phosphorylase</fullName>
    </submittedName>
</protein>
<dbReference type="InterPro" id="IPR008928">
    <property type="entry name" value="6-hairpin_glycosidase_sf"/>
</dbReference>
<dbReference type="InterPro" id="IPR017045">
    <property type="entry name" value="Malt_Pase/Glycosyl_Hdrlase"/>
</dbReference>
<evidence type="ECO:0000256" key="2">
    <source>
        <dbReference type="ARBA" id="ARBA00023295"/>
    </source>
</evidence>
<dbReference type="Pfam" id="PF03633">
    <property type="entry name" value="Glyco_hydro_65C"/>
    <property type="match status" value="1"/>
</dbReference>
<dbReference type="InterPro" id="IPR005194">
    <property type="entry name" value="Glyco_hydro_65_C"/>
</dbReference>
<evidence type="ECO:0000256" key="3">
    <source>
        <dbReference type="PIRSR" id="PIRSR036289-50"/>
    </source>
</evidence>
<accession>A0A2A9EL36</accession>
<dbReference type="InterPro" id="IPR037018">
    <property type="entry name" value="GH65_N"/>
</dbReference>
<dbReference type="InterPro" id="IPR005195">
    <property type="entry name" value="Glyco_hydro_65_M"/>
</dbReference>
<evidence type="ECO:0000313" key="9">
    <source>
        <dbReference type="Proteomes" id="UP000222106"/>
    </source>
</evidence>
<dbReference type="GO" id="GO:0004553">
    <property type="term" value="F:hydrolase activity, hydrolyzing O-glycosyl compounds"/>
    <property type="evidence" value="ECO:0007669"/>
    <property type="project" value="TreeGrafter"/>
</dbReference>
<feature type="domain" description="Glycoside hydrolase family 65 central catalytic" evidence="5">
    <location>
        <begin position="345"/>
        <end position="706"/>
    </location>
</feature>
<dbReference type="EMBL" id="PDJI01000004">
    <property type="protein sequence ID" value="PFG39503.1"/>
    <property type="molecule type" value="Genomic_DNA"/>
</dbReference>
<dbReference type="PANTHER" id="PTHR11051">
    <property type="entry name" value="GLYCOSYL HYDROLASE-RELATED"/>
    <property type="match status" value="1"/>
</dbReference>
<dbReference type="Pfam" id="PF03636">
    <property type="entry name" value="Glyco_hydro_65N"/>
    <property type="match status" value="1"/>
</dbReference>
<dbReference type="GO" id="GO:0005975">
    <property type="term" value="P:carbohydrate metabolic process"/>
    <property type="evidence" value="ECO:0007669"/>
    <property type="project" value="InterPro"/>
</dbReference>
<dbReference type="RefSeq" id="WP_170037348.1">
    <property type="nucleotide sequence ID" value="NZ_PDJI01000004.1"/>
</dbReference>
<dbReference type="Gene3D" id="1.50.10.10">
    <property type="match status" value="1"/>
</dbReference>
<feature type="binding site" evidence="4">
    <location>
        <begin position="379"/>
        <end position="380"/>
    </location>
    <ligand>
        <name>substrate</name>
    </ligand>
</feature>
<keyword evidence="2" id="KW-0378">Hydrolase</keyword>
<keyword evidence="9" id="KW-1185">Reference proteome</keyword>
<gene>
    <name evidence="8" type="ORF">ATJ97_2009</name>
</gene>
<dbReference type="SUPFAM" id="SSF48208">
    <property type="entry name" value="Six-hairpin glycosidases"/>
    <property type="match status" value="1"/>
</dbReference>